<evidence type="ECO:0000313" key="2">
    <source>
        <dbReference type="EMBL" id="CDP38203.1"/>
    </source>
</evidence>
<dbReference type="PhylomeDB" id="A0A060TBA1"/>
<proteinExistence type="predicted"/>
<sequence>MAPTSSVACKPTGSPFSKDMKGGINKCDAPDVALTPLSVSISEPGDGEVIDFACDLSSPYFRYTYNYEHNEKNKVALTNWLKKVMPIAFERTQFRDQEIIIHNGAIIEELIDSILIKYPIRLHTIVGLGGAYMIILISRLHEAGRGVGEDLVQMGVDNVALYLPDPPGSSPGRSSQCEAARVVRQLISNVGGGGNILHSIHVSELHDAVKEITGHSATRVLNRLANRTMIGKEPDMSYLPRYLPILRQMQRLDPFPTFLGEFHYTDSATKGMFDCALQIDGSDFQSECVLGMDIKVNKRTNELKEVHLLIYDCTVEEMLRLSRNDDLDNEHKAAVLQTALLKAQRARTDIQCLIDLLLNPPQTVEQVQNLANQFHDRAREYWKGAIGSFTYKPFEANENFRWMILDLAADYSDIPTLSVDLNANLYFYNERIKSIQEDLTEFESMDVDRILLTTRAILANCVRFKLRRYSGELSVEKFVAGHKVDDDQWHFPIQAIMGIATAHARTGARISIDRRVIEAIYKKMEVIPSVASAIGPLQIRQDMIVPRLYCEFARRRFPGHTERTARRELQKEFERNHGVIGVEKINLEYLTDNALSEISGEDTLGSDVDVSRGNRELLAADGAQQLNSFFDVGEGSAGANASSSSSHSEVRRGSRGARGRGRSGRKRSRR</sequence>
<feature type="compositionally biased region" description="Low complexity" evidence="1">
    <location>
        <begin position="632"/>
        <end position="647"/>
    </location>
</feature>
<dbReference type="EMBL" id="HG937694">
    <property type="protein sequence ID" value="CDP38203.1"/>
    <property type="molecule type" value="Genomic_DNA"/>
</dbReference>
<name>A0A060TBA1_BLAAD</name>
<feature type="compositionally biased region" description="Basic residues" evidence="1">
    <location>
        <begin position="653"/>
        <end position="670"/>
    </location>
</feature>
<feature type="region of interest" description="Disordered" evidence="1">
    <location>
        <begin position="632"/>
        <end position="670"/>
    </location>
</feature>
<accession>A0A060TBA1</accession>
<dbReference type="AlphaFoldDB" id="A0A060TBA1"/>
<reference evidence="2" key="1">
    <citation type="submission" date="2014-02" db="EMBL/GenBank/DDBJ databases">
        <authorList>
            <person name="Genoscope - CEA"/>
        </authorList>
    </citation>
    <scope>NUCLEOTIDE SEQUENCE</scope>
    <source>
        <strain evidence="2">LS3</strain>
    </source>
</reference>
<protein>
    <submittedName>
        <fullName evidence="2">ARAD1D29436p</fullName>
    </submittedName>
</protein>
<evidence type="ECO:0000256" key="1">
    <source>
        <dbReference type="SAM" id="MobiDB-lite"/>
    </source>
</evidence>
<gene>
    <name evidence="2" type="ORF">GNLVRS02_ARAD1D29436g</name>
</gene>
<reference evidence="2" key="2">
    <citation type="submission" date="2014-06" db="EMBL/GenBank/DDBJ databases">
        <title>The complete genome of Blastobotrys (Arxula) adeninivorans LS3 - a yeast of biotechnological interest.</title>
        <authorList>
            <person name="Kunze G."/>
            <person name="Gaillardin C."/>
            <person name="Czernicka M."/>
            <person name="Durrens P."/>
            <person name="Martin T."/>
            <person name="Boer E."/>
            <person name="Gabaldon T."/>
            <person name="Cruz J."/>
            <person name="Talla E."/>
            <person name="Marck C."/>
            <person name="Goffeau A."/>
            <person name="Barbe V."/>
            <person name="Baret P."/>
            <person name="Baronian K."/>
            <person name="Beier S."/>
            <person name="Bleykasten C."/>
            <person name="Bode R."/>
            <person name="Casaregola S."/>
            <person name="Despons L."/>
            <person name="Fairhead C."/>
            <person name="Giersberg M."/>
            <person name="Gierski P."/>
            <person name="Hahnel U."/>
            <person name="Hartmann A."/>
            <person name="Jankowska D."/>
            <person name="Jubin C."/>
            <person name="Jung P."/>
            <person name="Lafontaine I."/>
            <person name="Leh-Louis V."/>
            <person name="Lemaire M."/>
            <person name="Marcet-Houben M."/>
            <person name="Mascher M."/>
            <person name="Morel G."/>
            <person name="Richard G.-F."/>
            <person name="Riechen J."/>
            <person name="Sacerdot C."/>
            <person name="Sarkar A."/>
            <person name="Savel G."/>
            <person name="Schacherer J."/>
            <person name="Sherman D."/>
            <person name="Straub M.-L."/>
            <person name="Stein N."/>
            <person name="Thierry A."/>
            <person name="Trautwein-Schult A."/>
            <person name="Westhof E."/>
            <person name="Worch S."/>
            <person name="Dujon B."/>
            <person name="Souciet J.-L."/>
            <person name="Wincker P."/>
            <person name="Scholz U."/>
            <person name="Neuveglise N."/>
        </authorList>
    </citation>
    <scope>NUCLEOTIDE SEQUENCE</scope>
    <source>
        <strain evidence="2">LS3</strain>
    </source>
</reference>
<organism evidence="2">
    <name type="scientific">Blastobotrys adeninivorans</name>
    <name type="common">Yeast</name>
    <name type="synonym">Arxula adeninivorans</name>
    <dbReference type="NCBI Taxonomy" id="409370"/>
    <lineage>
        <taxon>Eukaryota</taxon>
        <taxon>Fungi</taxon>
        <taxon>Dikarya</taxon>
        <taxon>Ascomycota</taxon>
        <taxon>Saccharomycotina</taxon>
        <taxon>Dipodascomycetes</taxon>
        <taxon>Dipodascales</taxon>
        <taxon>Trichomonascaceae</taxon>
        <taxon>Blastobotrys</taxon>
    </lineage>
</organism>